<proteinExistence type="predicted"/>
<organism evidence="1 2">
    <name type="scientific">Hygrophoropsis aurantiaca</name>
    <dbReference type="NCBI Taxonomy" id="72124"/>
    <lineage>
        <taxon>Eukaryota</taxon>
        <taxon>Fungi</taxon>
        <taxon>Dikarya</taxon>
        <taxon>Basidiomycota</taxon>
        <taxon>Agaricomycotina</taxon>
        <taxon>Agaricomycetes</taxon>
        <taxon>Agaricomycetidae</taxon>
        <taxon>Boletales</taxon>
        <taxon>Coniophorineae</taxon>
        <taxon>Hygrophoropsidaceae</taxon>
        <taxon>Hygrophoropsis</taxon>
    </lineage>
</organism>
<dbReference type="Proteomes" id="UP000790377">
    <property type="component" value="Unassembled WGS sequence"/>
</dbReference>
<reference evidence="1" key="1">
    <citation type="journal article" date="2021" name="New Phytol.">
        <title>Evolutionary innovations through gain and loss of genes in the ectomycorrhizal Boletales.</title>
        <authorList>
            <person name="Wu G."/>
            <person name="Miyauchi S."/>
            <person name="Morin E."/>
            <person name="Kuo A."/>
            <person name="Drula E."/>
            <person name="Varga T."/>
            <person name="Kohler A."/>
            <person name="Feng B."/>
            <person name="Cao Y."/>
            <person name="Lipzen A."/>
            <person name="Daum C."/>
            <person name="Hundley H."/>
            <person name="Pangilinan J."/>
            <person name="Johnson J."/>
            <person name="Barry K."/>
            <person name="LaButti K."/>
            <person name="Ng V."/>
            <person name="Ahrendt S."/>
            <person name="Min B."/>
            <person name="Choi I.G."/>
            <person name="Park H."/>
            <person name="Plett J.M."/>
            <person name="Magnuson J."/>
            <person name="Spatafora J.W."/>
            <person name="Nagy L.G."/>
            <person name="Henrissat B."/>
            <person name="Grigoriev I.V."/>
            <person name="Yang Z.L."/>
            <person name="Xu J."/>
            <person name="Martin F.M."/>
        </authorList>
    </citation>
    <scope>NUCLEOTIDE SEQUENCE</scope>
    <source>
        <strain evidence="1">ATCC 28755</strain>
    </source>
</reference>
<evidence type="ECO:0000313" key="2">
    <source>
        <dbReference type="Proteomes" id="UP000790377"/>
    </source>
</evidence>
<accession>A0ACB8A614</accession>
<sequence length="145" mass="15515">MMISRQLMTWAIVLSTLISTTDAAPSPSGKRTTDDAISLGRRVVYDATITNPNANTTWRVGTKVVITWNTNGIPEGSKAKGKILLGHVSGGDLNEHLDHEHPLAESFLLSAGSIAATVPEVETRQDYVIVLLGDSGNKSPTFSIE</sequence>
<keyword evidence="2" id="KW-1185">Reference proteome</keyword>
<dbReference type="EMBL" id="MU267795">
    <property type="protein sequence ID" value="KAH7908835.1"/>
    <property type="molecule type" value="Genomic_DNA"/>
</dbReference>
<gene>
    <name evidence="1" type="ORF">BJ138DRAFT_1068113</name>
</gene>
<comment type="caution">
    <text evidence="1">The sequence shown here is derived from an EMBL/GenBank/DDBJ whole genome shotgun (WGS) entry which is preliminary data.</text>
</comment>
<name>A0ACB8A614_9AGAM</name>
<protein>
    <submittedName>
        <fullName evidence="1">Uncharacterized protein</fullName>
    </submittedName>
</protein>
<evidence type="ECO:0000313" key="1">
    <source>
        <dbReference type="EMBL" id="KAH7908835.1"/>
    </source>
</evidence>